<keyword evidence="7" id="KW-1185">Reference proteome</keyword>
<dbReference type="Pfam" id="PF00501">
    <property type="entry name" value="AMP-binding"/>
    <property type="match status" value="2"/>
</dbReference>
<dbReference type="PROSITE" id="PS00455">
    <property type="entry name" value="AMP_BINDING"/>
    <property type="match status" value="2"/>
</dbReference>
<proteinExistence type="predicted"/>
<feature type="region of interest" description="Disordered" evidence="4">
    <location>
        <begin position="1873"/>
        <end position="1922"/>
    </location>
</feature>
<feature type="compositionally biased region" description="Basic and acidic residues" evidence="4">
    <location>
        <begin position="1880"/>
        <end position="1894"/>
    </location>
</feature>
<dbReference type="PROSITE" id="PS00012">
    <property type="entry name" value="PHOSPHOPANTETHEINE"/>
    <property type="match status" value="1"/>
</dbReference>
<dbReference type="PROSITE" id="PS50075">
    <property type="entry name" value="CARRIER"/>
    <property type="match status" value="2"/>
</dbReference>
<evidence type="ECO:0000256" key="4">
    <source>
        <dbReference type="SAM" id="MobiDB-lite"/>
    </source>
</evidence>
<evidence type="ECO:0000256" key="1">
    <source>
        <dbReference type="ARBA" id="ARBA00001957"/>
    </source>
</evidence>
<dbReference type="InterPro" id="IPR020806">
    <property type="entry name" value="PKS_PP-bd"/>
</dbReference>
<dbReference type="GO" id="GO:0072330">
    <property type="term" value="P:monocarboxylic acid biosynthetic process"/>
    <property type="evidence" value="ECO:0007669"/>
    <property type="project" value="UniProtKB-ARBA"/>
</dbReference>
<dbReference type="CDD" id="cd17652">
    <property type="entry name" value="A_NRPS_CmdD_like"/>
    <property type="match status" value="1"/>
</dbReference>
<dbReference type="eggNOG" id="COG1020">
    <property type="taxonomic scope" value="Bacteria"/>
</dbReference>
<dbReference type="SUPFAM" id="SSF52777">
    <property type="entry name" value="CoA-dependent acyltransferases"/>
    <property type="match status" value="2"/>
</dbReference>
<dbReference type="Gene3D" id="2.40.10.220">
    <property type="entry name" value="predicted glycosyltransferase like domains"/>
    <property type="match status" value="2"/>
</dbReference>
<dbReference type="Proteomes" id="UP000010367">
    <property type="component" value="Chromosome"/>
</dbReference>
<dbReference type="Gene3D" id="3.30.300.30">
    <property type="match status" value="2"/>
</dbReference>
<dbReference type="FunFam" id="3.40.50.980:FF:000001">
    <property type="entry name" value="Non-ribosomal peptide synthetase"/>
    <property type="match status" value="2"/>
</dbReference>
<protein>
    <submittedName>
        <fullName evidence="6">Amino acid adenylation enzyme/thioester reductase family protein</fullName>
    </submittedName>
</protein>
<gene>
    <name evidence="6" type="ORF">Oscil6304_0543</name>
</gene>
<dbReference type="InterPro" id="IPR023213">
    <property type="entry name" value="CAT-like_dom_sf"/>
</dbReference>
<evidence type="ECO:0000256" key="2">
    <source>
        <dbReference type="ARBA" id="ARBA00022450"/>
    </source>
</evidence>
<dbReference type="RefSeq" id="WP_015146939.1">
    <property type="nucleotide sequence ID" value="NC_019693.1"/>
</dbReference>
<feature type="domain" description="Carrier" evidence="5">
    <location>
        <begin position="1794"/>
        <end position="1869"/>
    </location>
</feature>
<dbReference type="InterPro" id="IPR006162">
    <property type="entry name" value="Ppantetheine_attach_site"/>
</dbReference>
<dbReference type="PANTHER" id="PTHR45527">
    <property type="entry name" value="NONRIBOSOMAL PEPTIDE SYNTHETASE"/>
    <property type="match status" value="1"/>
</dbReference>
<dbReference type="SUPFAM" id="SSF47336">
    <property type="entry name" value="ACP-like"/>
    <property type="match status" value="2"/>
</dbReference>
<dbReference type="Pfam" id="PF00668">
    <property type="entry name" value="Condensation"/>
    <property type="match status" value="1"/>
</dbReference>
<dbReference type="GO" id="GO:0031177">
    <property type="term" value="F:phosphopantetheine binding"/>
    <property type="evidence" value="ECO:0007669"/>
    <property type="project" value="InterPro"/>
</dbReference>
<dbReference type="HOGENOM" id="CLU_000022_0_9_3"/>
<dbReference type="GO" id="GO:0043041">
    <property type="term" value="P:amino acid activation for nonribosomal peptide biosynthetic process"/>
    <property type="evidence" value="ECO:0007669"/>
    <property type="project" value="TreeGrafter"/>
</dbReference>
<evidence type="ECO:0000259" key="5">
    <source>
        <dbReference type="PROSITE" id="PS50075"/>
    </source>
</evidence>
<keyword evidence="2" id="KW-0596">Phosphopantetheine</keyword>
<dbReference type="InterPro" id="IPR010071">
    <property type="entry name" value="AA_adenyl_dom"/>
</dbReference>
<evidence type="ECO:0000313" key="6">
    <source>
        <dbReference type="EMBL" id="AFY80289.1"/>
    </source>
</evidence>
<dbReference type="STRING" id="56110.Oscil6304_0543"/>
<dbReference type="InterPro" id="IPR045851">
    <property type="entry name" value="AMP-bd_C_sf"/>
</dbReference>
<dbReference type="FunFam" id="2.30.38.10:FF:000001">
    <property type="entry name" value="Non-ribosomal peptide synthetase PvdI"/>
    <property type="match status" value="1"/>
</dbReference>
<dbReference type="InterPro" id="IPR009081">
    <property type="entry name" value="PP-bd_ACP"/>
</dbReference>
<dbReference type="FunFam" id="3.40.50.12780:FF:000012">
    <property type="entry name" value="Non-ribosomal peptide synthetase"/>
    <property type="match status" value="2"/>
</dbReference>
<evidence type="ECO:0000256" key="3">
    <source>
        <dbReference type="ARBA" id="ARBA00022553"/>
    </source>
</evidence>
<dbReference type="GO" id="GO:0044550">
    <property type="term" value="P:secondary metabolite biosynthetic process"/>
    <property type="evidence" value="ECO:0007669"/>
    <property type="project" value="TreeGrafter"/>
</dbReference>
<keyword evidence="3" id="KW-0597">Phosphoprotein</keyword>
<dbReference type="SUPFAM" id="SSF56801">
    <property type="entry name" value="Acetyl-CoA synthetase-like"/>
    <property type="match status" value="2"/>
</dbReference>
<dbReference type="OrthoDB" id="9778383at2"/>
<dbReference type="SUPFAM" id="SSF141371">
    <property type="entry name" value="PilZ domain-like"/>
    <property type="match status" value="1"/>
</dbReference>
<reference evidence="6 7" key="1">
    <citation type="submission" date="2012-06" db="EMBL/GenBank/DDBJ databases">
        <title>Finished chromosome of genome of Oscillatoria acuminata PCC 6304.</title>
        <authorList>
            <consortium name="US DOE Joint Genome Institute"/>
            <person name="Gugger M."/>
            <person name="Coursin T."/>
            <person name="Rippka R."/>
            <person name="Tandeau De Marsac N."/>
            <person name="Huntemann M."/>
            <person name="Wei C.-L."/>
            <person name="Han J."/>
            <person name="Detter J.C."/>
            <person name="Han C."/>
            <person name="Tapia R."/>
            <person name="Davenport K."/>
            <person name="Daligault H."/>
            <person name="Erkkila T."/>
            <person name="Gu W."/>
            <person name="Munk A.C.C."/>
            <person name="Teshima H."/>
            <person name="Xu Y."/>
            <person name="Chain P."/>
            <person name="Chen A."/>
            <person name="Krypides N."/>
            <person name="Mavromatis K."/>
            <person name="Markowitz V."/>
            <person name="Szeto E."/>
            <person name="Ivanova N."/>
            <person name="Mikhailova N."/>
            <person name="Ovchinnikova G."/>
            <person name="Pagani I."/>
            <person name="Pati A."/>
            <person name="Goodwin L."/>
            <person name="Peters L."/>
            <person name="Pitluck S."/>
            <person name="Woyke T."/>
            <person name="Kerfeld C."/>
        </authorList>
    </citation>
    <scope>NUCLEOTIDE SEQUENCE [LARGE SCALE GENOMIC DNA]</scope>
    <source>
        <strain evidence="6 7">PCC 6304</strain>
    </source>
</reference>
<accession>K9TE71</accession>
<comment type="cofactor">
    <cofactor evidence="1">
        <name>pantetheine 4'-phosphate</name>
        <dbReference type="ChEBI" id="CHEBI:47942"/>
    </cofactor>
</comment>
<dbReference type="SMART" id="SM00823">
    <property type="entry name" value="PKS_PP"/>
    <property type="match status" value="2"/>
</dbReference>
<dbReference type="InterPro" id="IPR001242">
    <property type="entry name" value="Condensation_dom"/>
</dbReference>
<feature type="domain" description="Carrier" evidence="5">
    <location>
        <begin position="638"/>
        <end position="713"/>
    </location>
</feature>
<dbReference type="Gene3D" id="3.30.559.30">
    <property type="entry name" value="Nonribosomal peptide synthetase, condensation domain"/>
    <property type="match status" value="1"/>
</dbReference>
<sequence>MGRELIARAGQYNMSEQLTTGCIHQQFEVQVKSTPDATAILCAGASLTYEALNHRANQLAHYLKSLGVGPEVLVAICLDRSIEMAVGLLAILKAGGAYVPLDPGYPRDRLAFMLEHSQAGFLLTHSQLRNKLSDHQAQVICLDQESAKIARFSDQNPVSAGSADHLAYIIYTSGSTGQPKGVAVEHGAVLNTLVDINDRFQIGPGDRVLAVSSLCFDLSVYDIFGLLIAGGTVVMPNPSPTPDPHHWGEVMVQQQITVWNSAPALLQMLIDATSGQPDPLPASLGVVLLSGDWIPLSLPEQIKALVSGVQVIGLGGATEASIWSILYPIETIDPSWKSIPYGQAMRNQSFYVLDEALQPCPEGVPGELYIGGVGLARCYWRDEAKTESRFITHPQTSERLYCTGDLGSYRSDGNIEFIGRIDNQVKIRGFRIELGEIEAVLNQHPDVRQAVVIDREDVPGSKRLVAYILSTVMPDRLPYLSEALAEDANHHPVSIQTEDFSTGGMAVVGLPQNWRAQQRIRLWVQLPGSSEPGWFSGQIAWCRGNKAGVQFELNPEEAAIVATGFNHLLETAGFYTLWQRTVSENLRRFLGEKLPEYMIPSSFVFLDHFPLTPNGKVNRQALPQPKSNAWIVQEDAGAPRTPIEQVVADIWAEVLSLERVGVHDNFLELGGHSLLATQIVSRVREAFQCNLPLRAMFNAPTVAQLAKQLESLRQEELGGPGGAIAPVQRDRLLPASFAQEQLWFLHQWEPQIPMYNEPVTLYLRGPVDLGALNRSVNEIIRRHESLRTTFQAVDGQPVQVIHQALKLSLNVITLQGLSESQREAQALQIATTEARKPFDLSKGPLVRATLIQLSETDSRLFLTLHHIIMDAVSLYQVFLPELAALYQAFKTGKSSPLPEVTLQYADFAVWQRQSLPGEVLEGQMAYWTKQLAHLPPLQLPTDRPSSGRETFQGAKQYMTLSPALTEALKALSMRSGVTLFTLLLTAFKTLLYRYSQQEDICVGTVSAGRDRPEIEKVIGYFLNTLVLRTDLSGNPRFQDLLSRVEEVCLLALAHQDLPFSHIVRTLQPKRQGSQNPLVQVLFVLQPPTSTNALGWTLDQLDVDTGTAKLDLSVQLEERGERIVGYWEYNTQLFEAATIARAIGHFQTLLEEIVAHPEQRISELSLITPQERAQILRWNQTEVDYPRTDCIHQRFEAQVDQTPDAVAVVFEDQHLTYGELNHRANQLAHHLQTLGVGPEVLVGLCVDRSLELVIGVLGILKAGGAYLPLDPDYPSERLAFMLADTGVRLLLTQEDFCPRLMEQPVQLVCLDRDWGEIAPQSRENPGVPMSSDNLAYVIYTSGSTGQPKGVMLAHQGLCNLAQAQIQIFELSGDSHVLQFASISFDASVWEMLMAWMSGATLYLIQKACLLSGSALVEQIRRHQITTVTLPPSILTMLPQEEVKTLQTIIVAGETCSPDLVSQWATGRRFFNAYGPTESTVCATVAEAVPNHQSPPIGRAIANTQVYILDAQMQLLPIGVPGELYIGGDGLARGYLNRPDLTGDRFVANPFSAQPGARLYKTGDLARYLPDGNLEFLGRIDHQVKIRGLRIELGEIEAVLTRHPDVQAATVIVREDIPQDQRLIAYIVSLSMPDRVPYQGDCWVELSGNDPVQVQSKNLSRSGMGIVGLSPCQPGTPVRLRFGPANPFESEWVTGQVAWSDDKEAGIEFNLTPADQQRLQGLFESLLDQQGFSQLLQRTHAGTLRRYLQEHLPAYMVPSSFLFLKALPLTLNGKVNRKALPKPEAGRLDGEEPYLPPKSEMEQAVASIWQEVLHLEQVGIQDNFFDLGGHSLSMAQVQNQLRERVDVTISLVELFQYPTIATLSEQLLNLRSPVDPQSTLTHESEGLPDRGDRRPDSSLSRAQKQKAALSRQKQSRQTRGHHNG</sequence>
<dbReference type="Gene3D" id="3.40.50.980">
    <property type="match status" value="4"/>
</dbReference>
<evidence type="ECO:0000313" key="7">
    <source>
        <dbReference type="Proteomes" id="UP000010367"/>
    </source>
</evidence>
<dbReference type="GO" id="GO:0035438">
    <property type="term" value="F:cyclic-di-GMP binding"/>
    <property type="evidence" value="ECO:0007669"/>
    <property type="project" value="InterPro"/>
</dbReference>
<dbReference type="Pfam" id="PF00550">
    <property type="entry name" value="PP-binding"/>
    <property type="match status" value="2"/>
</dbReference>
<dbReference type="GO" id="GO:0008610">
    <property type="term" value="P:lipid biosynthetic process"/>
    <property type="evidence" value="ECO:0007669"/>
    <property type="project" value="UniProtKB-ARBA"/>
</dbReference>
<feature type="compositionally biased region" description="Basic residues" evidence="4">
    <location>
        <begin position="1911"/>
        <end position="1922"/>
    </location>
</feature>
<dbReference type="GO" id="GO:0005737">
    <property type="term" value="C:cytoplasm"/>
    <property type="evidence" value="ECO:0007669"/>
    <property type="project" value="TreeGrafter"/>
</dbReference>
<dbReference type="FunFam" id="3.30.559.10:FF:000012">
    <property type="entry name" value="Non-ribosomal peptide synthetase"/>
    <property type="match status" value="1"/>
</dbReference>
<dbReference type="InterPro" id="IPR000873">
    <property type="entry name" value="AMP-dep_synth/lig_dom"/>
</dbReference>
<organism evidence="6 7">
    <name type="scientific">Oscillatoria acuminata PCC 6304</name>
    <dbReference type="NCBI Taxonomy" id="56110"/>
    <lineage>
        <taxon>Bacteria</taxon>
        <taxon>Bacillati</taxon>
        <taxon>Cyanobacteriota</taxon>
        <taxon>Cyanophyceae</taxon>
        <taxon>Oscillatoriophycideae</taxon>
        <taxon>Oscillatoriales</taxon>
        <taxon>Oscillatoriaceae</taxon>
        <taxon>Oscillatoria</taxon>
    </lineage>
</organism>
<dbReference type="CDD" id="cd19531">
    <property type="entry name" value="LCL_NRPS-like"/>
    <property type="match status" value="1"/>
</dbReference>
<dbReference type="InterPro" id="IPR020845">
    <property type="entry name" value="AMP-binding_CS"/>
</dbReference>
<dbReference type="Gene3D" id="3.30.559.10">
    <property type="entry name" value="Chloramphenicol acetyltransferase-like domain"/>
    <property type="match status" value="1"/>
</dbReference>
<dbReference type="PATRIC" id="fig|56110.3.peg.650"/>
<dbReference type="PANTHER" id="PTHR45527:SF1">
    <property type="entry name" value="FATTY ACID SYNTHASE"/>
    <property type="match status" value="1"/>
</dbReference>
<dbReference type="NCBIfam" id="TIGR01733">
    <property type="entry name" value="AA-adenyl-dom"/>
    <property type="match status" value="2"/>
</dbReference>
<dbReference type="InterPro" id="IPR036736">
    <property type="entry name" value="ACP-like_sf"/>
</dbReference>
<dbReference type="InterPro" id="IPR009875">
    <property type="entry name" value="PilZ_domain"/>
</dbReference>
<dbReference type="EMBL" id="CP003607">
    <property type="protein sequence ID" value="AFY80289.1"/>
    <property type="molecule type" value="Genomic_DNA"/>
</dbReference>
<dbReference type="KEGG" id="oac:Oscil6304_0543"/>
<dbReference type="Pfam" id="PF07238">
    <property type="entry name" value="PilZ"/>
    <property type="match status" value="2"/>
</dbReference>
<dbReference type="NCBIfam" id="NF003417">
    <property type="entry name" value="PRK04813.1"/>
    <property type="match status" value="4"/>
</dbReference>
<name>K9TE71_9CYAN</name>
<dbReference type="InParanoid" id="K9TE71"/>
<dbReference type="FunFam" id="1.10.1200.10:FF:000016">
    <property type="entry name" value="Non-ribosomal peptide synthase"/>
    <property type="match status" value="2"/>
</dbReference>
<dbReference type="GO" id="GO:0003824">
    <property type="term" value="F:catalytic activity"/>
    <property type="evidence" value="ECO:0007669"/>
    <property type="project" value="InterPro"/>
</dbReference>
<dbReference type="Gene3D" id="2.30.38.10">
    <property type="entry name" value="Luciferase, Domain 3"/>
    <property type="match status" value="2"/>
</dbReference>
<dbReference type="Gene3D" id="1.10.1200.10">
    <property type="entry name" value="ACP-like"/>
    <property type="match status" value="2"/>
</dbReference>